<name>A0ABD6EET1_9BILA</name>
<reference evidence="1 2" key="1">
    <citation type="submission" date="2024-08" db="EMBL/GenBank/DDBJ databases">
        <title>Gnathostoma spinigerum genome.</title>
        <authorList>
            <person name="Gonzalez-Bertolin B."/>
            <person name="Monzon S."/>
            <person name="Zaballos A."/>
            <person name="Jimenez P."/>
            <person name="Dekumyoy P."/>
            <person name="Varona S."/>
            <person name="Cuesta I."/>
            <person name="Sumanam S."/>
            <person name="Adisakwattana P."/>
            <person name="Gasser R.B."/>
            <person name="Hernandez-Gonzalez A."/>
            <person name="Young N.D."/>
            <person name="Perteguer M.J."/>
        </authorList>
    </citation>
    <scope>NUCLEOTIDE SEQUENCE [LARGE SCALE GENOMIC DNA]</scope>
    <source>
        <strain evidence="1">AL3</strain>
        <tissue evidence="1">Liver</tissue>
    </source>
</reference>
<protein>
    <submittedName>
        <fullName evidence="1">Uncharacterized protein</fullName>
    </submittedName>
</protein>
<dbReference type="EMBL" id="JBGFUD010000880">
    <property type="protein sequence ID" value="MFH4975388.1"/>
    <property type="molecule type" value="Genomic_DNA"/>
</dbReference>
<keyword evidence="2" id="KW-1185">Reference proteome</keyword>
<evidence type="ECO:0000313" key="2">
    <source>
        <dbReference type="Proteomes" id="UP001608902"/>
    </source>
</evidence>
<evidence type="ECO:0000313" key="1">
    <source>
        <dbReference type="EMBL" id="MFH4975388.1"/>
    </source>
</evidence>
<dbReference type="Proteomes" id="UP001608902">
    <property type="component" value="Unassembled WGS sequence"/>
</dbReference>
<organism evidence="1 2">
    <name type="scientific">Gnathostoma spinigerum</name>
    <dbReference type="NCBI Taxonomy" id="75299"/>
    <lineage>
        <taxon>Eukaryota</taxon>
        <taxon>Metazoa</taxon>
        <taxon>Ecdysozoa</taxon>
        <taxon>Nematoda</taxon>
        <taxon>Chromadorea</taxon>
        <taxon>Rhabditida</taxon>
        <taxon>Spirurina</taxon>
        <taxon>Gnathostomatomorpha</taxon>
        <taxon>Gnathostomatoidea</taxon>
        <taxon>Gnathostomatidae</taxon>
        <taxon>Gnathostoma</taxon>
    </lineage>
</organism>
<dbReference type="AlphaFoldDB" id="A0ABD6EET1"/>
<proteinExistence type="predicted"/>
<sequence length="129" mass="14817">MMDLDHLLLIKKPTPPMFDRPVPVPSNIVLPSLLVICFSFFSRVSHTPSMSHARVFFSRRRWSSRSSLDKPLQFRVHIERSSHLRGGLVLPVILSSPSPEEFRSAAGDRLKERAEYWGPFLCRCRSILS</sequence>
<accession>A0ABD6EET1</accession>
<gene>
    <name evidence="1" type="ORF">AB6A40_002097</name>
</gene>
<comment type="caution">
    <text evidence="1">The sequence shown here is derived from an EMBL/GenBank/DDBJ whole genome shotgun (WGS) entry which is preliminary data.</text>
</comment>